<gene>
    <name evidence="2" type="ORF">ACEU3E_06380</name>
</gene>
<dbReference type="Proteomes" id="UP001575622">
    <property type="component" value="Unassembled WGS sequence"/>
</dbReference>
<evidence type="ECO:0000313" key="3">
    <source>
        <dbReference type="Proteomes" id="UP001575622"/>
    </source>
</evidence>
<organism evidence="2 3">
    <name type="scientific">Paenibacillus oleatilyticus</name>
    <dbReference type="NCBI Taxonomy" id="2594886"/>
    <lineage>
        <taxon>Bacteria</taxon>
        <taxon>Bacillati</taxon>
        <taxon>Bacillota</taxon>
        <taxon>Bacilli</taxon>
        <taxon>Bacillales</taxon>
        <taxon>Paenibacillaceae</taxon>
        <taxon>Paenibacillus</taxon>
    </lineage>
</organism>
<protein>
    <submittedName>
        <fullName evidence="2">Uncharacterized protein</fullName>
    </submittedName>
</protein>
<evidence type="ECO:0000256" key="1">
    <source>
        <dbReference type="SAM" id="MobiDB-lite"/>
    </source>
</evidence>
<feature type="region of interest" description="Disordered" evidence="1">
    <location>
        <begin position="62"/>
        <end position="109"/>
    </location>
</feature>
<sequence>MRIFSKKALQFDHPTNAEKPVVVQLNSFADVPDWVQHSTMFQFASSDESVLVIYSKQDEVVAEMSSDPIEKATKPRKGASKAKPEAESNDEADTDQVAEPAVDHPQEQQ</sequence>
<dbReference type="RefSeq" id="WP_373949422.1">
    <property type="nucleotide sequence ID" value="NZ_JBHDLN010000003.1"/>
</dbReference>
<accession>A0ABV4UVD0</accession>
<dbReference type="EMBL" id="JBHDLN010000003">
    <property type="protein sequence ID" value="MFB0841787.1"/>
    <property type="molecule type" value="Genomic_DNA"/>
</dbReference>
<reference evidence="2 3" key="1">
    <citation type="submission" date="2024-09" db="EMBL/GenBank/DDBJ databases">
        <authorList>
            <person name="Makale K.P.P."/>
            <person name="Makhzoum A."/>
            <person name="Rantong G."/>
            <person name="Rahube T.O."/>
        </authorList>
    </citation>
    <scope>NUCLEOTIDE SEQUENCE [LARGE SCALE GENOMIC DNA]</scope>
    <source>
        <strain evidence="2 3">KM_D13</strain>
    </source>
</reference>
<proteinExistence type="predicted"/>
<evidence type="ECO:0000313" key="2">
    <source>
        <dbReference type="EMBL" id="MFB0841787.1"/>
    </source>
</evidence>
<feature type="compositionally biased region" description="Acidic residues" evidence="1">
    <location>
        <begin position="87"/>
        <end position="96"/>
    </location>
</feature>
<comment type="caution">
    <text evidence="2">The sequence shown here is derived from an EMBL/GenBank/DDBJ whole genome shotgun (WGS) entry which is preliminary data.</text>
</comment>
<keyword evidence="3" id="KW-1185">Reference proteome</keyword>
<name>A0ABV4UVD0_9BACL</name>